<gene>
    <name evidence="2" type="ORF">AKO1_003126</name>
</gene>
<dbReference type="Pfam" id="PF00022">
    <property type="entry name" value="Actin"/>
    <property type="match status" value="1"/>
</dbReference>
<evidence type="ECO:0000256" key="1">
    <source>
        <dbReference type="RuleBase" id="RU000487"/>
    </source>
</evidence>
<comment type="caution">
    <text evidence="2">The sequence shown here is derived from an EMBL/GenBank/DDBJ whole genome shotgun (WGS) entry which is preliminary data.</text>
</comment>
<name>A0AAW2Z8J0_9EUKA</name>
<organism evidence="2 3">
    <name type="scientific">Acrasis kona</name>
    <dbReference type="NCBI Taxonomy" id="1008807"/>
    <lineage>
        <taxon>Eukaryota</taxon>
        <taxon>Discoba</taxon>
        <taxon>Heterolobosea</taxon>
        <taxon>Tetramitia</taxon>
        <taxon>Eutetramitia</taxon>
        <taxon>Acrasidae</taxon>
        <taxon>Acrasis</taxon>
    </lineage>
</organism>
<dbReference type="InterPro" id="IPR043129">
    <property type="entry name" value="ATPase_NBD"/>
</dbReference>
<dbReference type="SMART" id="SM00268">
    <property type="entry name" value="ACTIN"/>
    <property type="match status" value="1"/>
</dbReference>
<proteinExistence type="inferred from homology"/>
<dbReference type="Proteomes" id="UP001431209">
    <property type="component" value="Unassembled WGS sequence"/>
</dbReference>
<dbReference type="AlphaFoldDB" id="A0AAW2Z8J0"/>
<dbReference type="FunFam" id="3.30.420.40:FF:000050">
    <property type="entry name" value="Actin, alpha skeletal muscle"/>
    <property type="match status" value="1"/>
</dbReference>
<dbReference type="Gene3D" id="3.30.420.40">
    <property type="match status" value="2"/>
</dbReference>
<dbReference type="SUPFAM" id="SSF53067">
    <property type="entry name" value="Actin-like ATPase domain"/>
    <property type="match status" value="2"/>
</dbReference>
<dbReference type="PANTHER" id="PTHR11937">
    <property type="entry name" value="ACTIN"/>
    <property type="match status" value="1"/>
</dbReference>
<comment type="similarity">
    <text evidence="1">Belongs to the actin family.</text>
</comment>
<evidence type="ECO:0000313" key="3">
    <source>
        <dbReference type="Proteomes" id="UP001431209"/>
    </source>
</evidence>
<evidence type="ECO:0000313" key="2">
    <source>
        <dbReference type="EMBL" id="KAL0485532.1"/>
    </source>
</evidence>
<dbReference type="Gene3D" id="3.90.640.10">
    <property type="entry name" value="Actin, Chain A, domain 4"/>
    <property type="match status" value="1"/>
</dbReference>
<dbReference type="InterPro" id="IPR004000">
    <property type="entry name" value="Actin"/>
</dbReference>
<sequence length="369" mass="41554">MELSVLNIDIGSYTSYVGYAGDSKPQSTFDTAVGILKSTKKDNQLFVGDSIMGQAYLDSINFPVREGVVTDWDNMETIWDSTFFNLKANTTEQTVLLTEKTFNTNINREKTTQTMFEKHMTPNLYLANQASLSLYCSGRTTGLIVSSGESVSDVVPIYEGHAMPHSTVRMEIAGNQSSDYLMKNSSCSEMFQGNKVELFRKRGLIDHIKRFYTYVALDFEEEMMKNESEISVSYKLPDGSSITLGSERFKCAEILFDPTINGGTAAGIHHVIFECVEGVYEELKDTLYKNIILSGRNTLFRDIEKRISKEIKYLIPGQVEIQVVAPTDIKYSTWIGGSMLGSLSSFDQMCMSKKEYEEYGANLVNRRCF</sequence>
<dbReference type="EMBL" id="JAOPGA020001145">
    <property type="protein sequence ID" value="KAL0485532.1"/>
    <property type="molecule type" value="Genomic_DNA"/>
</dbReference>
<keyword evidence="3" id="KW-1185">Reference proteome</keyword>
<dbReference type="PRINTS" id="PR00190">
    <property type="entry name" value="ACTIN"/>
</dbReference>
<reference evidence="2 3" key="1">
    <citation type="submission" date="2024-03" db="EMBL/GenBank/DDBJ databases">
        <title>The Acrasis kona genome and developmental transcriptomes reveal deep origins of eukaryotic multicellular pathways.</title>
        <authorList>
            <person name="Sheikh S."/>
            <person name="Fu C.-J."/>
            <person name="Brown M.W."/>
            <person name="Baldauf S.L."/>
        </authorList>
    </citation>
    <scope>NUCLEOTIDE SEQUENCE [LARGE SCALE GENOMIC DNA]</scope>
    <source>
        <strain evidence="2 3">ATCC MYA-3509</strain>
    </source>
</reference>
<protein>
    <submittedName>
        <fullName evidence="2">Actin</fullName>
    </submittedName>
</protein>
<accession>A0AAW2Z8J0</accession>
<dbReference type="FunFam" id="3.30.420.40:FF:000058">
    <property type="entry name" value="Putative actin-related protein 5"/>
    <property type="match status" value="1"/>
</dbReference>